<evidence type="ECO:0000256" key="9">
    <source>
        <dbReference type="HAMAP-Rule" id="MF_01987"/>
    </source>
</evidence>
<feature type="binding site" evidence="9">
    <location>
        <position position="274"/>
    </location>
    <ligand>
        <name>K(+)</name>
        <dbReference type="ChEBI" id="CHEBI:29103"/>
    </ligand>
</feature>
<feature type="binding site" evidence="9">
    <location>
        <position position="235"/>
    </location>
    <ligand>
        <name>K(+)</name>
        <dbReference type="ChEBI" id="CHEBI:29103"/>
    </ligand>
</feature>
<keyword evidence="7 9" id="KW-0630">Potassium</keyword>
<dbReference type="PRINTS" id="PR00990">
    <property type="entry name" value="RIBOKINASE"/>
</dbReference>
<evidence type="ECO:0000256" key="1">
    <source>
        <dbReference type="ARBA" id="ARBA00022679"/>
    </source>
</evidence>
<feature type="binding site" evidence="9">
    <location>
        <position position="239"/>
    </location>
    <ligand>
        <name>substrate</name>
    </ligand>
</feature>
<dbReference type="EMBL" id="QVEV01000007">
    <property type="protein sequence ID" value="RGC16827.1"/>
    <property type="molecule type" value="Genomic_DNA"/>
</dbReference>
<dbReference type="GO" id="GO:0005829">
    <property type="term" value="C:cytosol"/>
    <property type="evidence" value="ECO:0007669"/>
    <property type="project" value="TreeGrafter"/>
</dbReference>
<dbReference type="Pfam" id="PF00294">
    <property type="entry name" value="PfkB"/>
    <property type="match status" value="1"/>
</dbReference>
<dbReference type="GO" id="GO:0005524">
    <property type="term" value="F:ATP binding"/>
    <property type="evidence" value="ECO:0007669"/>
    <property type="project" value="UniProtKB-UniRule"/>
</dbReference>
<evidence type="ECO:0000259" key="10">
    <source>
        <dbReference type="Pfam" id="PF00294"/>
    </source>
</evidence>
<feature type="binding site" evidence="9">
    <location>
        <begin position="238"/>
        <end position="239"/>
    </location>
    <ligand>
        <name>ATP</name>
        <dbReference type="ChEBI" id="CHEBI:30616"/>
    </ligand>
</feature>
<organism evidence="11 12">
    <name type="scientific">Clostridium innocuum</name>
    <dbReference type="NCBI Taxonomy" id="1522"/>
    <lineage>
        <taxon>Bacteria</taxon>
        <taxon>Bacillati</taxon>
        <taxon>Bacillota</taxon>
        <taxon>Clostridia</taxon>
        <taxon>Eubacteriales</taxon>
        <taxon>Clostridiaceae</taxon>
        <taxon>Clostridium</taxon>
    </lineage>
</organism>
<dbReference type="OrthoDB" id="9775849at2"/>
<accession>A0A3E2VZ61</accession>
<keyword evidence="2 9" id="KW-0479">Metal-binding</keyword>
<comment type="similarity">
    <text evidence="9">Belongs to the carbohydrate kinase PfkB family. Deoxyribokinase subfamily.</text>
</comment>
<dbReference type="GO" id="GO:0019303">
    <property type="term" value="P:D-ribose catabolic process"/>
    <property type="evidence" value="ECO:0007669"/>
    <property type="project" value="UniProtKB-UniPathway"/>
</dbReference>
<evidence type="ECO:0000256" key="8">
    <source>
        <dbReference type="ARBA" id="ARBA00023277"/>
    </source>
</evidence>
<comment type="subunit">
    <text evidence="9">Homodimer.</text>
</comment>
<keyword evidence="8 9" id="KW-0119">Carbohydrate metabolism</keyword>
<evidence type="ECO:0000313" key="11">
    <source>
        <dbReference type="EMBL" id="RGC16827.1"/>
    </source>
</evidence>
<dbReference type="GO" id="GO:0046872">
    <property type="term" value="F:metal ion binding"/>
    <property type="evidence" value="ECO:0007669"/>
    <property type="project" value="UniProtKB-KW"/>
</dbReference>
<reference evidence="11 12" key="1">
    <citation type="submission" date="2018-08" db="EMBL/GenBank/DDBJ databases">
        <title>A genome reference for cultivated species of the human gut microbiota.</title>
        <authorList>
            <person name="Zou Y."/>
            <person name="Xue W."/>
            <person name="Luo G."/>
        </authorList>
    </citation>
    <scope>NUCLEOTIDE SEQUENCE [LARGE SCALE GENOMIC DNA]</scope>
    <source>
        <strain evidence="11 12">OF01-2LB</strain>
    </source>
</reference>
<feature type="site" description="Important for substrate specificity" evidence="9">
    <location>
        <position position="1"/>
    </location>
</feature>
<evidence type="ECO:0000256" key="7">
    <source>
        <dbReference type="ARBA" id="ARBA00022958"/>
    </source>
</evidence>
<comment type="caution">
    <text evidence="11">The sequence shown here is derived from an EMBL/GenBank/DDBJ whole genome shotgun (WGS) entry which is preliminary data.</text>
</comment>
<dbReference type="SUPFAM" id="SSF53613">
    <property type="entry name" value="Ribokinase-like"/>
    <property type="match status" value="1"/>
</dbReference>
<dbReference type="InterPro" id="IPR029056">
    <property type="entry name" value="Ribokinase-like"/>
</dbReference>
<comment type="subcellular location">
    <subcellularLocation>
        <location evidence="9">Cytoplasm</location>
    </subcellularLocation>
</comment>
<evidence type="ECO:0000256" key="3">
    <source>
        <dbReference type="ARBA" id="ARBA00022741"/>
    </source>
</evidence>
<proteinExistence type="inferred from homology"/>
<dbReference type="AlphaFoldDB" id="A0A3E2VZ61"/>
<dbReference type="GO" id="GO:0004747">
    <property type="term" value="F:ribokinase activity"/>
    <property type="evidence" value="ECO:0007669"/>
    <property type="project" value="InterPro"/>
</dbReference>
<feature type="binding site" evidence="9">
    <location>
        <position position="128"/>
    </location>
    <ligand>
        <name>substrate</name>
    </ligand>
</feature>
<dbReference type="CDD" id="cd01174">
    <property type="entry name" value="ribokinase"/>
    <property type="match status" value="1"/>
</dbReference>
<dbReference type="InterPro" id="IPR002139">
    <property type="entry name" value="Ribo/fructo_kinase"/>
</dbReference>
<feature type="binding site" evidence="9">
    <location>
        <position position="272"/>
    </location>
    <ligand>
        <name>K(+)</name>
        <dbReference type="ChEBI" id="CHEBI:29103"/>
    </ligand>
</feature>
<feature type="binding site" evidence="9">
    <location>
        <position position="269"/>
    </location>
    <ligand>
        <name>K(+)</name>
        <dbReference type="ChEBI" id="CHEBI:29103"/>
    </ligand>
</feature>
<keyword evidence="6 9" id="KW-0460">Magnesium</keyword>
<evidence type="ECO:0000256" key="4">
    <source>
        <dbReference type="ARBA" id="ARBA00022777"/>
    </source>
</evidence>
<feature type="binding site" evidence="9">
    <location>
        <begin position="28"/>
        <end position="32"/>
    </location>
    <ligand>
        <name>substrate</name>
    </ligand>
</feature>
<gene>
    <name evidence="9" type="primary">deoK</name>
    <name evidence="11" type="ORF">DXA38_06870</name>
</gene>
<dbReference type="InterPro" id="IPR011877">
    <property type="entry name" value="Ribokinase"/>
</dbReference>
<comment type="caution">
    <text evidence="9">Lacks conserved residue(s) required for the propagation of feature annotation.</text>
</comment>
<dbReference type="Proteomes" id="UP000260025">
    <property type="component" value="Unassembled WGS sequence"/>
</dbReference>
<sequence>MDLSIAVDRMPKIGETLRGYDFLMNPGGKGGNQAVASAHAKAKTYMIASVGKDPFGITLKEGLRAENINIHYVRDSPASTGIAMIVRSDHDNRIILENGANYMLSCNHVEEALEQIGMQGDIFLTQLENNLSAIVCGLKVAKQKGMFTVFNPAPAITLPREIYKNVDLFVVNQSECELLCGINPIDEESLKLAFDSFKKLNCDVIITLGKQGSAASIRGIRYNLKAYTVDTVDTTGAGDTYAGVLCAMLAQNNPIEKALQYANAASALTVTRKGAQRSIPSHDEIEKFIQVQSI</sequence>
<feature type="active site" description="Proton acceptor" evidence="9">
    <location>
        <position position="239"/>
    </location>
</feature>
<dbReference type="PANTHER" id="PTHR10584">
    <property type="entry name" value="SUGAR KINASE"/>
    <property type="match status" value="1"/>
</dbReference>
<dbReference type="PANTHER" id="PTHR10584:SF166">
    <property type="entry name" value="RIBOKINASE"/>
    <property type="match status" value="1"/>
</dbReference>
<feature type="binding site" evidence="9">
    <location>
        <position position="263"/>
    </location>
    <ligand>
        <name>ATP</name>
        <dbReference type="ChEBI" id="CHEBI:30616"/>
    </ligand>
</feature>
<evidence type="ECO:0000256" key="2">
    <source>
        <dbReference type="ARBA" id="ARBA00022723"/>
    </source>
</evidence>
<feature type="binding site" evidence="9">
    <location>
        <position position="278"/>
    </location>
    <ligand>
        <name>K(+)</name>
        <dbReference type="ChEBI" id="CHEBI:29103"/>
    </ligand>
</feature>
<keyword evidence="1 9" id="KW-0808">Transferase</keyword>
<name>A0A3E2VZ61_CLOIN</name>
<keyword evidence="5 9" id="KW-0067">ATP-binding</keyword>
<comment type="function">
    <text evidence="9">Catalyzes the ATP-dependent phosphorylation of 2-deoxy-D-ribose to 2-deoxy-D-ribose 5-phosphate (dRib-5P), allowing the use of deoxyribose as the sole carbon source.</text>
</comment>
<keyword evidence="9" id="KW-0963">Cytoplasm</keyword>
<feature type="binding site" evidence="9">
    <location>
        <position position="233"/>
    </location>
    <ligand>
        <name>K(+)</name>
        <dbReference type="ChEBI" id="CHEBI:29103"/>
    </ligand>
</feature>
<dbReference type="Gene3D" id="3.40.1190.20">
    <property type="match status" value="1"/>
</dbReference>
<feature type="binding site" evidence="9">
    <location>
        <begin position="207"/>
        <end position="212"/>
    </location>
    <ligand>
        <name>ATP</name>
        <dbReference type="ChEBI" id="CHEBI:30616"/>
    </ligand>
</feature>
<comment type="catalytic activity">
    <reaction evidence="9">
        <text>2-deoxy-D-ribose + ATP = 2-deoxy-D-ribose 5-phosphate + ADP + H(+)</text>
        <dbReference type="Rhea" id="RHEA:30871"/>
        <dbReference type="ChEBI" id="CHEBI:15378"/>
        <dbReference type="ChEBI" id="CHEBI:30616"/>
        <dbReference type="ChEBI" id="CHEBI:62877"/>
        <dbReference type="ChEBI" id="CHEBI:90761"/>
        <dbReference type="ChEBI" id="CHEBI:456216"/>
        <dbReference type="EC" id="2.7.1.229"/>
    </reaction>
</comment>
<feature type="binding site" evidence="9">
    <location>
        <position position="172"/>
    </location>
    <ligand>
        <name>ATP</name>
        <dbReference type="ChEBI" id="CHEBI:30616"/>
    </ligand>
</feature>
<evidence type="ECO:0000256" key="6">
    <source>
        <dbReference type="ARBA" id="ARBA00022842"/>
    </source>
</evidence>
<comment type="cofactor">
    <cofactor evidence="9">
        <name>Mg(2+)</name>
        <dbReference type="ChEBI" id="CHEBI:18420"/>
    </cofactor>
</comment>
<dbReference type="EC" id="2.7.1.229" evidence="9"/>
<protein>
    <recommendedName>
        <fullName evidence="9">Deoxyribokinase</fullName>
        <shortName evidence="9">dRK</shortName>
        <ecNumber evidence="9">2.7.1.229</ecNumber>
    </recommendedName>
    <alternativeName>
        <fullName evidence="9">ATP:2-deoxy-D-ribose 5-phosphotransferase</fullName>
    </alternativeName>
</protein>
<dbReference type="UniPathway" id="UPA00916">
    <property type="reaction ID" value="UER00889"/>
</dbReference>
<evidence type="ECO:0000256" key="5">
    <source>
        <dbReference type="ARBA" id="ARBA00022840"/>
    </source>
</evidence>
<feature type="domain" description="Carbohydrate kinase PfkB" evidence="10">
    <location>
        <begin position="2"/>
        <end position="280"/>
    </location>
</feature>
<keyword evidence="3 9" id="KW-0547">Nucleotide-binding</keyword>
<dbReference type="InterPro" id="IPR011611">
    <property type="entry name" value="PfkB_dom"/>
</dbReference>
<evidence type="ECO:0000313" key="12">
    <source>
        <dbReference type="Proteomes" id="UP000260025"/>
    </source>
</evidence>
<keyword evidence="4 9" id="KW-0418">Kinase</keyword>
<dbReference type="HAMAP" id="MF_01987">
    <property type="entry name" value="Ribokinase"/>
    <property type="match status" value="1"/>
</dbReference>